<reference evidence="2 3" key="1">
    <citation type="journal article" date="2023" name="Genes (Basel)">
        <title>Chromosome-Level Genome Assembly and Circadian Gene Repertoire of the Patagonia Blennie Eleginops maclovinus-The Closest Ancestral Proxy of Antarctic Cryonotothenioids.</title>
        <authorList>
            <person name="Cheng C.C."/>
            <person name="Rivera-Colon A.G."/>
            <person name="Minhas B.F."/>
            <person name="Wilson L."/>
            <person name="Rayamajhi N."/>
            <person name="Vargas-Chacoff L."/>
            <person name="Catchen J.M."/>
        </authorList>
    </citation>
    <scope>NUCLEOTIDE SEQUENCE [LARGE SCALE GENOMIC DNA]</scope>
    <source>
        <strain evidence="2">JMC-PN-2008</strain>
    </source>
</reference>
<reference evidence="2 3" key="2">
    <citation type="journal article" date="2023" name="Mol. Biol. Evol.">
        <title>Genomics of Secondarily Temperate Adaptation in the Only Non-Antarctic Icefish.</title>
        <authorList>
            <person name="Rivera-Colon A.G."/>
            <person name="Rayamajhi N."/>
            <person name="Minhas B.F."/>
            <person name="Madrigal G."/>
            <person name="Bilyk K.T."/>
            <person name="Yoon V."/>
            <person name="Hune M."/>
            <person name="Gregory S."/>
            <person name="Cheng C.H.C."/>
            <person name="Catchen J.M."/>
        </authorList>
    </citation>
    <scope>NUCLEOTIDE SEQUENCE [LARGE SCALE GENOMIC DNA]</scope>
    <source>
        <strain evidence="2">JMC-PN-2008</strain>
    </source>
</reference>
<feature type="compositionally biased region" description="Polar residues" evidence="1">
    <location>
        <begin position="8"/>
        <end position="20"/>
    </location>
</feature>
<dbReference type="AlphaFoldDB" id="A0AAN7WT56"/>
<comment type="caution">
    <text evidence="2">The sequence shown here is derived from an EMBL/GenBank/DDBJ whole genome shotgun (WGS) entry which is preliminary data.</text>
</comment>
<gene>
    <name evidence="2" type="ORF">PBY51_006078</name>
</gene>
<name>A0AAN7WT56_ELEMC</name>
<feature type="region of interest" description="Disordered" evidence="1">
    <location>
        <begin position="283"/>
        <end position="336"/>
    </location>
</feature>
<proteinExistence type="predicted"/>
<protein>
    <submittedName>
        <fullName evidence="2">Uncharacterized protein</fullName>
    </submittedName>
</protein>
<evidence type="ECO:0000256" key="1">
    <source>
        <dbReference type="SAM" id="MobiDB-lite"/>
    </source>
</evidence>
<keyword evidence="3" id="KW-1185">Reference proteome</keyword>
<evidence type="ECO:0000313" key="3">
    <source>
        <dbReference type="Proteomes" id="UP001346869"/>
    </source>
</evidence>
<accession>A0AAN7WT56</accession>
<dbReference type="Proteomes" id="UP001346869">
    <property type="component" value="Unassembled WGS sequence"/>
</dbReference>
<organism evidence="2 3">
    <name type="scientific">Eleginops maclovinus</name>
    <name type="common">Patagonian blennie</name>
    <name type="synonym">Eleginus maclovinus</name>
    <dbReference type="NCBI Taxonomy" id="56733"/>
    <lineage>
        <taxon>Eukaryota</taxon>
        <taxon>Metazoa</taxon>
        <taxon>Chordata</taxon>
        <taxon>Craniata</taxon>
        <taxon>Vertebrata</taxon>
        <taxon>Euteleostomi</taxon>
        <taxon>Actinopterygii</taxon>
        <taxon>Neopterygii</taxon>
        <taxon>Teleostei</taxon>
        <taxon>Neoteleostei</taxon>
        <taxon>Acanthomorphata</taxon>
        <taxon>Eupercaria</taxon>
        <taxon>Perciformes</taxon>
        <taxon>Notothenioidei</taxon>
        <taxon>Eleginopidae</taxon>
        <taxon>Eleginops</taxon>
    </lineage>
</organism>
<evidence type="ECO:0000313" key="2">
    <source>
        <dbReference type="EMBL" id="KAK5848466.1"/>
    </source>
</evidence>
<feature type="region of interest" description="Disordered" evidence="1">
    <location>
        <begin position="92"/>
        <end position="114"/>
    </location>
</feature>
<sequence length="369" mass="41473">MNPKAPMRQQNGNIPATSGRKQLGERVHIVASMPTEYQERFLPPRCHTTMVTSCPQKAPYHTLKGTNTDTAYAHCCWVPRRLYVTQKCLQHQPEAPKSSLPPKVNRRCSSAPNNPVRSVANQMASMAYTSVYKYDFQAWKANKRKPYKLVDSLQVNQGLVVNSSTSKANSKVVEKEMQEQLVHQTKALPLGKAKESFPPADKNHFLSTSHADYTAHKCLRTKPILPSVEHRERSKEPFETKTTMREAFKAWDTPRRSPCVPKEGLDWAKTATVSLCANQTYESCNTNQKPSSPNPEVSDTEGCKSTENTPSPAEDGGFARLDRTSPDMEESRTCQKSFTDRTVNWFDGGICEESPEEHPIFSCMVSTRS</sequence>
<feature type="compositionally biased region" description="Polar residues" evidence="1">
    <location>
        <begin position="283"/>
        <end position="311"/>
    </location>
</feature>
<dbReference type="EMBL" id="JAUZQC010000025">
    <property type="protein sequence ID" value="KAK5848466.1"/>
    <property type="molecule type" value="Genomic_DNA"/>
</dbReference>
<feature type="region of interest" description="Disordered" evidence="1">
    <location>
        <begin position="1"/>
        <end position="24"/>
    </location>
</feature>
<feature type="compositionally biased region" description="Basic and acidic residues" evidence="1">
    <location>
        <begin position="320"/>
        <end position="333"/>
    </location>
</feature>